<feature type="signal peptide" evidence="2">
    <location>
        <begin position="1"/>
        <end position="29"/>
    </location>
</feature>
<evidence type="ECO:0000313" key="4">
    <source>
        <dbReference type="Proteomes" id="UP000320948"/>
    </source>
</evidence>
<comment type="caution">
    <text evidence="3">The sequence shown here is derived from an EMBL/GenBank/DDBJ whole genome shotgun (WGS) entry which is preliminary data.</text>
</comment>
<protein>
    <submittedName>
        <fullName evidence="3">Uncharacterized protein</fullName>
    </submittedName>
</protein>
<evidence type="ECO:0000313" key="3">
    <source>
        <dbReference type="EMBL" id="TKW61435.1"/>
    </source>
</evidence>
<feature type="compositionally biased region" description="Pro residues" evidence="1">
    <location>
        <begin position="406"/>
        <end position="416"/>
    </location>
</feature>
<reference evidence="3 4" key="1">
    <citation type="journal article" date="2017" name="Nat. Commun.">
        <title>In situ click chemistry generation of cyclooxygenase-2 inhibitors.</title>
        <authorList>
            <person name="Bhardwaj A."/>
            <person name="Kaur J."/>
            <person name="Wuest M."/>
            <person name="Wuest F."/>
        </authorList>
    </citation>
    <scope>NUCLEOTIDE SEQUENCE [LARGE SCALE GENOMIC DNA]</scope>
    <source>
        <strain evidence="3">S2_018_000_R2_106</strain>
    </source>
</reference>
<keyword evidence="2" id="KW-0732">Signal</keyword>
<dbReference type="AlphaFoldDB" id="A0A6N4RBN3"/>
<feature type="compositionally biased region" description="Basic and acidic residues" evidence="1">
    <location>
        <begin position="485"/>
        <end position="494"/>
    </location>
</feature>
<sequence>MKRRPLTALYVATLCGVSLAALMPQGAQAAEEIQILRRTPADPQTQQELAFTTFQQEVNAITQSLPCKWISKEGRLGPSYGNARYDFLCKGGDFATVSLYLDKSSGSAQGVASVRLIYRDWVSSANPNAGEAMIAEQFLRHVTGRFIPADQAPAVSDIFWTTKPRKWREGGLEIAYEYDQPRGAAFALRKLTVKAVKESLGVQMPVFPFQSKTKQAGTPAPKLEQGVDILIYDKDGRLVPNAARPIPGVAVAPNPIITPTDAGLSRPVVENPAPAVLPAPAGSLPVSVGIGGAAGALVVPATAPAGPKLEKKGTLQPATPAELNTAPAPESQKAPEAPTSPAANLVPTVDDLVTGGQRAPSNFDAYNRAMELTKDVENKAQITRVEEARVTASKTTTPTMVLSPTQPAPSLKPVPTPGVQDSSAAPQIPAGEGLSPRPASQVPATPEPSSLPANYQGPRSSSERPLPQLKFIPKAVPNTNPTDVIKFEDESSAL</sequence>
<accession>A0A6N4RBN3</accession>
<gene>
    <name evidence="3" type="ORF">DI628_02100</name>
</gene>
<feature type="region of interest" description="Disordered" evidence="1">
    <location>
        <begin position="387"/>
        <end position="494"/>
    </location>
</feature>
<feature type="compositionally biased region" description="Polar residues" evidence="1">
    <location>
        <begin position="392"/>
        <end position="405"/>
    </location>
</feature>
<dbReference type="EMBL" id="VAFM01000001">
    <property type="protein sequence ID" value="TKW61435.1"/>
    <property type="molecule type" value="Genomic_DNA"/>
</dbReference>
<feature type="compositionally biased region" description="Polar residues" evidence="1">
    <location>
        <begin position="447"/>
        <end position="460"/>
    </location>
</feature>
<name>A0A6N4RBN3_BLAVI</name>
<feature type="chain" id="PRO_5026850656" evidence="2">
    <location>
        <begin position="30"/>
        <end position="494"/>
    </location>
</feature>
<evidence type="ECO:0000256" key="2">
    <source>
        <dbReference type="SAM" id="SignalP"/>
    </source>
</evidence>
<evidence type="ECO:0000256" key="1">
    <source>
        <dbReference type="SAM" id="MobiDB-lite"/>
    </source>
</evidence>
<proteinExistence type="predicted"/>
<organism evidence="3 4">
    <name type="scientific">Blastochloris viridis</name>
    <name type="common">Rhodopseudomonas viridis</name>
    <dbReference type="NCBI Taxonomy" id="1079"/>
    <lineage>
        <taxon>Bacteria</taxon>
        <taxon>Pseudomonadati</taxon>
        <taxon>Pseudomonadota</taxon>
        <taxon>Alphaproteobacteria</taxon>
        <taxon>Hyphomicrobiales</taxon>
        <taxon>Blastochloridaceae</taxon>
        <taxon>Blastochloris</taxon>
    </lineage>
</organism>
<feature type="region of interest" description="Disordered" evidence="1">
    <location>
        <begin position="319"/>
        <end position="346"/>
    </location>
</feature>
<dbReference type="Proteomes" id="UP000320948">
    <property type="component" value="Unassembled WGS sequence"/>
</dbReference>